<comment type="similarity">
    <text evidence="1">Belongs to the SCAR/WAVE family.</text>
</comment>
<dbReference type="GO" id="GO:0030036">
    <property type="term" value="P:actin cytoskeleton organization"/>
    <property type="evidence" value="ECO:0007669"/>
    <property type="project" value="InterPro"/>
</dbReference>
<dbReference type="GO" id="GO:0071933">
    <property type="term" value="F:Arp2/3 complex binding"/>
    <property type="evidence" value="ECO:0007669"/>
    <property type="project" value="TreeGrafter"/>
</dbReference>
<comment type="caution">
    <text evidence="2">The sequence shown here is derived from an EMBL/GenBank/DDBJ whole genome shotgun (WGS) entry which is preliminary data.</text>
</comment>
<dbReference type="GO" id="GO:2000601">
    <property type="term" value="P:positive regulation of Arp2/3 complex-mediated actin nucleation"/>
    <property type="evidence" value="ECO:0007669"/>
    <property type="project" value="TreeGrafter"/>
</dbReference>
<dbReference type="GO" id="GO:0005856">
    <property type="term" value="C:cytoskeleton"/>
    <property type="evidence" value="ECO:0007669"/>
    <property type="project" value="UniProtKB-SubCell"/>
</dbReference>
<name>A0AAD9U1N1_9ROSI</name>
<dbReference type="Gene3D" id="6.10.280.150">
    <property type="match status" value="1"/>
</dbReference>
<dbReference type="Gene3D" id="1.20.5.340">
    <property type="match status" value="1"/>
</dbReference>
<dbReference type="EMBL" id="JANJYI010000006">
    <property type="protein sequence ID" value="KAK2646241.1"/>
    <property type="molecule type" value="Genomic_DNA"/>
</dbReference>
<dbReference type="InterPro" id="IPR028288">
    <property type="entry name" value="SCAR/WAVE_fam"/>
</dbReference>
<proteinExistence type="inferred from homology"/>
<evidence type="ECO:0000256" key="1">
    <source>
        <dbReference type="ARBA" id="ARBA00006993"/>
    </source>
</evidence>
<protein>
    <submittedName>
        <fullName evidence="2">Uncharacterized protein</fullName>
    </submittedName>
</protein>
<dbReference type="GO" id="GO:0034237">
    <property type="term" value="F:protein kinase A regulatory subunit binding"/>
    <property type="evidence" value="ECO:0007669"/>
    <property type="project" value="TreeGrafter"/>
</dbReference>
<dbReference type="PANTHER" id="PTHR12902:SF1">
    <property type="entry name" value="WISKOTT-ALDRICH SYNDROME PROTEIN FAMILY MEMBER"/>
    <property type="match status" value="1"/>
</dbReference>
<reference evidence="2" key="1">
    <citation type="journal article" date="2023" name="Plant J.">
        <title>Genome sequences and population genomics provide insights into the demographic history, inbreeding, and mutation load of two 'living fossil' tree species of Dipteronia.</title>
        <authorList>
            <person name="Feng Y."/>
            <person name="Comes H.P."/>
            <person name="Chen J."/>
            <person name="Zhu S."/>
            <person name="Lu R."/>
            <person name="Zhang X."/>
            <person name="Li P."/>
            <person name="Qiu J."/>
            <person name="Olsen K.M."/>
            <person name="Qiu Y."/>
        </authorList>
    </citation>
    <scope>NUCLEOTIDE SEQUENCE</scope>
    <source>
        <strain evidence="2">KIB01</strain>
    </source>
</reference>
<gene>
    <name evidence="2" type="ORF">Ddye_021436</name>
</gene>
<sequence length="208" mass="24535">MAFQLIFYRLKVLDWFMRVNAEKFKIRNEYILADLELYRAADRDGIEELIKGVAMAGLVNVVHQLGDLTEFAAEIFHELYEEVMVTSTIGHGLMIRVQQLETEFPSFEKAFLSQTNHTPFFSNTDHKRSIRRSMIYSRRLKWADPGDSLFCYFNPGIEWHPNMCMEQNLITRGDLPRCVMYSYEECRGPSRLFLLDKYDHPNILEIFT</sequence>
<dbReference type="Proteomes" id="UP001280121">
    <property type="component" value="Unassembled WGS sequence"/>
</dbReference>
<dbReference type="PANTHER" id="PTHR12902">
    <property type="entry name" value="WASP-1"/>
    <property type="match status" value="1"/>
</dbReference>
<evidence type="ECO:0000313" key="2">
    <source>
        <dbReference type="EMBL" id="KAK2646241.1"/>
    </source>
</evidence>
<organism evidence="2 3">
    <name type="scientific">Dipteronia dyeriana</name>
    <dbReference type="NCBI Taxonomy" id="168575"/>
    <lineage>
        <taxon>Eukaryota</taxon>
        <taxon>Viridiplantae</taxon>
        <taxon>Streptophyta</taxon>
        <taxon>Embryophyta</taxon>
        <taxon>Tracheophyta</taxon>
        <taxon>Spermatophyta</taxon>
        <taxon>Magnoliopsida</taxon>
        <taxon>eudicotyledons</taxon>
        <taxon>Gunneridae</taxon>
        <taxon>Pentapetalae</taxon>
        <taxon>rosids</taxon>
        <taxon>malvids</taxon>
        <taxon>Sapindales</taxon>
        <taxon>Sapindaceae</taxon>
        <taxon>Hippocastanoideae</taxon>
        <taxon>Acereae</taxon>
        <taxon>Dipteronia</taxon>
    </lineage>
</organism>
<evidence type="ECO:0000313" key="3">
    <source>
        <dbReference type="Proteomes" id="UP001280121"/>
    </source>
</evidence>
<accession>A0AAD9U1N1</accession>
<dbReference type="GO" id="GO:0003779">
    <property type="term" value="F:actin binding"/>
    <property type="evidence" value="ECO:0007669"/>
    <property type="project" value="UniProtKB-KW"/>
</dbReference>
<dbReference type="AlphaFoldDB" id="A0AAD9U1N1"/>
<keyword evidence="3" id="KW-1185">Reference proteome</keyword>